<dbReference type="EMBL" id="CYXP01000007">
    <property type="protein sequence ID" value="CUN26080.1"/>
    <property type="molecule type" value="Genomic_DNA"/>
</dbReference>
<name>A0A173VH40_PARDI</name>
<dbReference type="AlphaFoldDB" id="A0A173VH40"/>
<dbReference type="RefSeq" id="WP_253282701.1">
    <property type="nucleotide sequence ID" value="NZ_CYXP01000007.1"/>
</dbReference>
<accession>A0A173VH40</accession>
<protein>
    <submittedName>
        <fullName evidence="1">Uncharacterized protein</fullName>
    </submittedName>
</protein>
<dbReference type="Proteomes" id="UP000095591">
    <property type="component" value="Unassembled WGS sequence"/>
</dbReference>
<gene>
    <name evidence="1" type="ORF">ERS852429_03007</name>
</gene>
<evidence type="ECO:0000313" key="2">
    <source>
        <dbReference type="Proteomes" id="UP000095591"/>
    </source>
</evidence>
<sequence>MKKAGDMDIPEKNKMDNIFTICYSRQEANEIGHFIMSKGYEGVQNDSYRYCDLMIRAALKEAVRHHDNCIYVGVSGCQMIVSRTKRGLKRKGLKYIEKKRLFYNLLKNYRLTIKSKLT</sequence>
<proteinExistence type="predicted"/>
<organism evidence="1 2">
    <name type="scientific">Parabacteroides distasonis</name>
    <dbReference type="NCBI Taxonomy" id="823"/>
    <lineage>
        <taxon>Bacteria</taxon>
        <taxon>Pseudomonadati</taxon>
        <taxon>Bacteroidota</taxon>
        <taxon>Bacteroidia</taxon>
        <taxon>Bacteroidales</taxon>
        <taxon>Tannerellaceae</taxon>
        <taxon>Parabacteroides</taxon>
    </lineage>
</organism>
<reference evidence="1 2" key="1">
    <citation type="submission" date="2015-09" db="EMBL/GenBank/DDBJ databases">
        <authorList>
            <consortium name="Pathogen Informatics"/>
        </authorList>
    </citation>
    <scope>NUCLEOTIDE SEQUENCE [LARGE SCALE GENOMIC DNA]</scope>
    <source>
        <strain evidence="1 2">2789STDY5608872</strain>
    </source>
</reference>
<evidence type="ECO:0000313" key="1">
    <source>
        <dbReference type="EMBL" id="CUN26080.1"/>
    </source>
</evidence>